<dbReference type="OrthoDB" id="5014592at2759"/>
<dbReference type="AlphaFoldDB" id="A0A0D9NLW3"/>
<dbReference type="GO" id="GO:0003677">
    <property type="term" value="F:DNA binding"/>
    <property type="evidence" value="ECO:0007669"/>
    <property type="project" value="TreeGrafter"/>
</dbReference>
<name>A0A0D9NLW3_METAN</name>
<evidence type="ECO:0000313" key="3">
    <source>
        <dbReference type="Proteomes" id="UP000054544"/>
    </source>
</evidence>
<keyword evidence="3" id="KW-1185">Reference proteome</keyword>
<dbReference type="InterPro" id="IPR004875">
    <property type="entry name" value="DDE_SF_endonuclease_dom"/>
</dbReference>
<evidence type="ECO:0000313" key="2">
    <source>
        <dbReference type="EMBL" id="KJK73585.1"/>
    </source>
</evidence>
<organism evidence="2 3">
    <name type="scientific">Metarhizium anisopliae BRIP 53293</name>
    <dbReference type="NCBI Taxonomy" id="1291518"/>
    <lineage>
        <taxon>Eukaryota</taxon>
        <taxon>Fungi</taxon>
        <taxon>Dikarya</taxon>
        <taxon>Ascomycota</taxon>
        <taxon>Pezizomycotina</taxon>
        <taxon>Sordariomycetes</taxon>
        <taxon>Hypocreomycetidae</taxon>
        <taxon>Hypocreales</taxon>
        <taxon>Clavicipitaceae</taxon>
        <taxon>Metarhizium</taxon>
    </lineage>
</organism>
<feature type="domain" description="DDE-1" evidence="1">
    <location>
        <begin position="111"/>
        <end position="230"/>
    </location>
</feature>
<dbReference type="Proteomes" id="UP000054544">
    <property type="component" value="Unassembled WGS sequence"/>
</dbReference>
<dbReference type="GO" id="GO:0005634">
    <property type="term" value="C:nucleus"/>
    <property type="evidence" value="ECO:0007669"/>
    <property type="project" value="TreeGrafter"/>
</dbReference>
<protein>
    <recommendedName>
        <fullName evidence="1">DDE-1 domain-containing protein</fullName>
    </recommendedName>
</protein>
<dbReference type="PANTHER" id="PTHR19303:SF62">
    <property type="entry name" value="HTH CENPB-TYPE DOMAIN-CONTAINING PROTEIN-RELATED"/>
    <property type="match status" value="1"/>
</dbReference>
<dbReference type="Pfam" id="PF03184">
    <property type="entry name" value="DDE_1"/>
    <property type="match status" value="1"/>
</dbReference>
<proteinExistence type="predicted"/>
<sequence length="230" mass="25960">MVAVGPDILFAASLGDEGAIGFDTVNSATSCDTSTVRRLPIDSDAIIAHLEVPELNARYPGVHDDRLFKQTCHHINDTVAKYGILEEDFHNFDEPGSDRYRRPTLAQPGDREWVSVIQSINSRGEAIPPFIIVAGQYHLSNWYEDSALPMDWVISTTRNGWTTNEKGVEWIQHFEKHTKPRTQGAYRLLIMDGHESHHSTEFELFCKEHQIITLCMPSHSSHILQPLDVG</sequence>
<dbReference type="PANTHER" id="PTHR19303">
    <property type="entry name" value="TRANSPOSON"/>
    <property type="match status" value="1"/>
</dbReference>
<dbReference type="STRING" id="1291518.A0A0D9NLW3"/>
<dbReference type="EMBL" id="KE384797">
    <property type="protein sequence ID" value="KJK73585.1"/>
    <property type="molecule type" value="Genomic_DNA"/>
</dbReference>
<reference evidence="3" key="1">
    <citation type="journal article" date="2014" name="BMC Genomics">
        <title>The genome sequence of the biocontrol fungus Metarhizium anisopliae and comparative genomics of Metarhizium species.</title>
        <authorList>
            <person name="Pattemore J.A."/>
            <person name="Hane J.K."/>
            <person name="Williams A.H."/>
            <person name="Wilson B.A."/>
            <person name="Stodart B.J."/>
            <person name="Ash G.J."/>
        </authorList>
    </citation>
    <scope>NUCLEOTIDE SEQUENCE [LARGE SCALE GENOMIC DNA]</scope>
    <source>
        <strain evidence="3">BRIP 53293</strain>
    </source>
</reference>
<dbReference type="InterPro" id="IPR050863">
    <property type="entry name" value="CenT-Element_Derived"/>
</dbReference>
<evidence type="ECO:0000259" key="1">
    <source>
        <dbReference type="Pfam" id="PF03184"/>
    </source>
</evidence>
<accession>A0A0D9NLW3</accession>
<gene>
    <name evidence="2" type="ORF">H634G_11152</name>
</gene>